<gene>
    <name evidence="1" type="ORF">PCAR00345_LOCUS8105</name>
</gene>
<reference evidence="1" key="1">
    <citation type="submission" date="2021-01" db="EMBL/GenBank/DDBJ databases">
        <authorList>
            <person name="Corre E."/>
            <person name="Pelletier E."/>
            <person name="Niang G."/>
            <person name="Scheremetjew M."/>
            <person name="Finn R."/>
            <person name="Kale V."/>
            <person name="Holt S."/>
            <person name="Cochrane G."/>
            <person name="Meng A."/>
            <person name="Brown T."/>
            <person name="Cohen L."/>
        </authorList>
    </citation>
    <scope>NUCLEOTIDE SEQUENCE</scope>
    <source>
        <strain evidence="1">CCMP645</strain>
    </source>
</reference>
<dbReference type="SUPFAM" id="SSF56784">
    <property type="entry name" value="HAD-like"/>
    <property type="match status" value="1"/>
</dbReference>
<dbReference type="AlphaFoldDB" id="A0A7S4EVD1"/>
<proteinExistence type="predicted"/>
<name>A0A7S4EVD1_CHRCT</name>
<organism evidence="1">
    <name type="scientific">Chrysotila carterae</name>
    <name type="common">Marine alga</name>
    <name type="synonym">Syracosphaera carterae</name>
    <dbReference type="NCBI Taxonomy" id="13221"/>
    <lineage>
        <taxon>Eukaryota</taxon>
        <taxon>Haptista</taxon>
        <taxon>Haptophyta</taxon>
        <taxon>Prymnesiophyceae</taxon>
        <taxon>Isochrysidales</taxon>
        <taxon>Isochrysidaceae</taxon>
        <taxon>Chrysotila</taxon>
    </lineage>
</organism>
<dbReference type="InterPro" id="IPR023214">
    <property type="entry name" value="HAD_sf"/>
</dbReference>
<accession>A0A7S4EVD1</accession>
<dbReference type="EMBL" id="HBIZ01013367">
    <property type="protein sequence ID" value="CAE0755518.1"/>
    <property type="molecule type" value="Transcribed_RNA"/>
</dbReference>
<dbReference type="Gene3D" id="3.40.50.1000">
    <property type="entry name" value="HAD superfamily/HAD-like"/>
    <property type="match status" value="1"/>
</dbReference>
<evidence type="ECO:0000313" key="1">
    <source>
        <dbReference type="EMBL" id="CAE0755518.1"/>
    </source>
</evidence>
<protein>
    <submittedName>
        <fullName evidence="1">Uncharacterized protein</fullName>
    </submittedName>
</protein>
<dbReference type="InterPro" id="IPR036412">
    <property type="entry name" value="HAD-like_sf"/>
</dbReference>
<sequence length="255" mass="27575">MVAAQPSDEDRMRIQVDAQLSALGDSVNRLLQRAESQMKGQNPPVVRRNLSELPEKSTPLFIFVEFEACACTLHTEHTLAPAAAHTDDRIVRQAELEKLRMPLSQAMRDLEAAGAALAPGFALFAEQCCLRGASLNVLSRGFKDIIRHFLRAEGLGHVQVLANDLVVPASGGAWAPCFRDNTATGHDKRRSLKRAAGDGCTVLIGSAEDDGGVVRAGLVDLAYSVPETAFARSCRQAEIETRPFSSWEALAAELL</sequence>